<keyword evidence="7 16" id="KW-0812">Transmembrane</keyword>
<evidence type="ECO:0000256" key="6">
    <source>
        <dbReference type="ARBA" id="ARBA00022622"/>
    </source>
</evidence>
<feature type="chain" id="PRO_5040487290" description="CFEM domain-containing protein" evidence="17">
    <location>
        <begin position="27"/>
        <end position="458"/>
    </location>
</feature>
<dbReference type="Pfam" id="PF20684">
    <property type="entry name" value="Fung_rhodopsin"/>
    <property type="match status" value="1"/>
</dbReference>
<feature type="disulfide bond" evidence="14">
    <location>
        <begin position="38"/>
        <end position="78"/>
    </location>
</feature>
<feature type="transmembrane region" description="Helical" evidence="16">
    <location>
        <begin position="265"/>
        <end position="287"/>
    </location>
</feature>
<dbReference type="GO" id="GO:0005576">
    <property type="term" value="C:extracellular region"/>
    <property type="evidence" value="ECO:0007669"/>
    <property type="project" value="UniProtKB-SubCell"/>
</dbReference>
<evidence type="ECO:0000256" key="14">
    <source>
        <dbReference type="PROSITE-ProRule" id="PRU01356"/>
    </source>
</evidence>
<dbReference type="InterPro" id="IPR049326">
    <property type="entry name" value="Rhodopsin_dom_fungi"/>
</dbReference>
<keyword evidence="6" id="KW-0325">Glycoprotein</keyword>
<evidence type="ECO:0000256" key="2">
    <source>
        <dbReference type="ARBA" id="ARBA00004589"/>
    </source>
</evidence>
<dbReference type="GO" id="GO:0098552">
    <property type="term" value="C:side of membrane"/>
    <property type="evidence" value="ECO:0007669"/>
    <property type="project" value="UniProtKB-KW"/>
</dbReference>
<gene>
    <name evidence="19" type="ORF">CRHIZ90672A_00011814</name>
</gene>
<evidence type="ECO:0000256" key="5">
    <source>
        <dbReference type="ARBA" id="ARBA00022525"/>
    </source>
</evidence>
<reference evidence="19" key="1">
    <citation type="submission" date="2021-10" db="EMBL/GenBank/DDBJ databases">
        <authorList>
            <person name="Piombo E."/>
        </authorList>
    </citation>
    <scope>NUCLEOTIDE SEQUENCE</scope>
</reference>
<sequence>MPIPLKSHASWLVLLFLSNAVVPTSGDTLSGLSAYPDCAKPCIISATQGGICGLDNQACICSSAEFSANVTSCVETRCTITDSLVVQNISRVDCDETPRDRSNELKVATITVGTVAGLFVMLRLGYKLMISNVALAMDDWLTLATMIVVIPNLIITINGTIPNGLGRDIWTLTPDQITTVIRFFFTTAVLYFALTTLVKLLFLSFYLKVFPTRVVQQILWGTFTVTALWGVGFVFLTIFQCQPISYFWQKWDGLHDGTCLDANTIAWANAASGIALDVWILAIPLLQLRKLQLKWKKKIGVVLMFLVGAFVTIISILRLKSLVTFAMSSNATWDYFDVTMWSIIEISVGIMCACLPTVRLLLVRMFPALSDSHSRSLGQTDHQYASGARSRHRSTAGNTIQGAGASKLGRNSSPKDGLSGIMLQKAYSVHYTEVEDRGSVALSDSGLLRSERDMARKS</sequence>
<feature type="transmembrane region" description="Helical" evidence="16">
    <location>
        <begin position="107"/>
        <end position="128"/>
    </location>
</feature>
<dbReference type="Proteomes" id="UP000696573">
    <property type="component" value="Unassembled WGS sequence"/>
</dbReference>
<dbReference type="InterPro" id="IPR008427">
    <property type="entry name" value="Extracellular_membr_CFEM_dom"/>
</dbReference>
<dbReference type="OrthoDB" id="2496787at2759"/>
<dbReference type="EMBL" id="CABFNQ020000654">
    <property type="protein sequence ID" value="CAH0021482.1"/>
    <property type="molecule type" value="Genomic_DNA"/>
</dbReference>
<feature type="disulfide bond" evidence="14">
    <location>
        <begin position="52"/>
        <end position="59"/>
    </location>
</feature>
<keyword evidence="6" id="KW-0336">GPI-anchor</keyword>
<keyword evidence="9 16" id="KW-1133">Transmembrane helix</keyword>
<feature type="region of interest" description="Disordered" evidence="15">
    <location>
        <begin position="377"/>
        <end position="413"/>
    </location>
</feature>
<evidence type="ECO:0000313" key="20">
    <source>
        <dbReference type="Proteomes" id="UP000696573"/>
    </source>
</evidence>
<feature type="disulfide bond" evidence="14">
    <location>
        <begin position="42"/>
        <end position="73"/>
    </location>
</feature>
<comment type="similarity">
    <text evidence="13">Belongs to the SAT4 family.</text>
</comment>
<keyword evidence="12" id="KW-0449">Lipoprotein</keyword>
<comment type="caution">
    <text evidence="19">The sequence shown here is derived from an EMBL/GenBank/DDBJ whole genome shotgun (WGS) entry which is preliminary data.</text>
</comment>
<dbReference type="PANTHER" id="PTHR33048:SF143">
    <property type="entry name" value="EXTRACELLULAR MEMBRANE PROTEIN CFEM DOMAIN-CONTAINING PROTEIN-RELATED"/>
    <property type="match status" value="1"/>
</dbReference>
<dbReference type="AlphaFoldDB" id="A0A9N9VDT3"/>
<proteinExistence type="inferred from homology"/>
<dbReference type="PROSITE" id="PS52012">
    <property type="entry name" value="CFEM"/>
    <property type="match status" value="1"/>
</dbReference>
<evidence type="ECO:0000256" key="12">
    <source>
        <dbReference type="ARBA" id="ARBA00023288"/>
    </source>
</evidence>
<keyword evidence="5" id="KW-0964">Secreted</keyword>
<feature type="transmembrane region" description="Helical" evidence="16">
    <location>
        <begin position="218"/>
        <end position="245"/>
    </location>
</feature>
<feature type="transmembrane region" description="Helical" evidence="16">
    <location>
        <begin position="299"/>
        <end position="319"/>
    </location>
</feature>
<feature type="transmembrane region" description="Helical" evidence="16">
    <location>
        <begin position="339"/>
        <end position="362"/>
    </location>
</feature>
<name>A0A9N9VDT3_9HYPO</name>
<evidence type="ECO:0000256" key="1">
    <source>
        <dbReference type="ARBA" id="ARBA00004141"/>
    </source>
</evidence>
<evidence type="ECO:0000256" key="8">
    <source>
        <dbReference type="ARBA" id="ARBA00022729"/>
    </source>
</evidence>
<protein>
    <recommendedName>
        <fullName evidence="18">CFEM domain-containing protein</fullName>
    </recommendedName>
</protein>
<keyword evidence="20" id="KW-1185">Reference proteome</keyword>
<evidence type="ECO:0000256" key="4">
    <source>
        <dbReference type="ARBA" id="ARBA00010031"/>
    </source>
</evidence>
<evidence type="ECO:0000256" key="13">
    <source>
        <dbReference type="ARBA" id="ARBA00038359"/>
    </source>
</evidence>
<feature type="domain" description="CFEM" evidence="18">
    <location>
        <begin position="7"/>
        <end position="118"/>
    </location>
</feature>
<evidence type="ECO:0000256" key="16">
    <source>
        <dbReference type="SAM" id="Phobius"/>
    </source>
</evidence>
<evidence type="ECO:0000256" key="9">
    <source>
        <dbReference type="ARBA" id="ARBA00022989"/>
    </source>
</evidence>
<evidence type="ECO:0000256" key="7">
    <source>
        <dbReference type="ARBA" id="ARBA00022692"/>
    </source>
</evidence>
<keyword evidence="10 16" id="KW-0472">Membrane</keyword>
<feature type="transmembrane region" description="Helical" evidence="16">
    <location>
        <begin position="181"/>
        <end position="206"/>
    </location>
</feature>
<feature type="signal peptide" evidence="17">
    <location>
        <begin position="1"/>
        <end position="26"/>
    </location>
</feature>
<keyword evidence="11 14" id="KW-1015">Disulfide bond</keyword>
<keyword evidence="8 17" id="KW-0732">Signal</keyword>
<evidence type="ECO:0000256" key="10">
    <source>
        <dbReference type="ARBA" id="ARBA00023136"/>
    </source>
</evidence>
<feature type="transmembrane region" description="Helical" evidence="16">
    <location>
        <begin position="140"/>
        <end position="161"/>
    </location>
</feature>
<comment type="subcellular location">
    <subcellularLocation>
        <location evidence="2">Membrane</location>
        <topology evidence="2">Lipid-anchor</topology>
        <topology evidence="2">GPI-anchor</topology>
    </subcellularLocation>
    <subcellularLocation>
        <location evidence="1">Membrane</location>
        <topology evidence="1">Multi-pass membrane protein</topology>
    </subcellularLocation>
    <subcellularLocation>
        <location evidence="3">Secreted</location>
    </subcellularLocation>
</comment>
<comment type="similarity">
    <text evidence="4">Belongs to the RBT5 family.</text>
</comment>
<evidence type="ECO:0000256" key="11">
    <source>
        <dbReference type="ARBA" id="ARBA00023157"/>
    </source>
</evidence>
<dbReference type="PANTHER" id="PTHR33048">
    <property type="entry name" value="PTH11-LIKE INTEGRAL MEMBRANE PROTEIN (AFU_ORTHOLOGUE AFUA_5G11245)"/>
    <property type="match status" value="1"/>
</dbReference>
<dbReference type="Pfam" id="PF05730">
    <property type="entry name" value="CFEM"/>
    <property type="match status" value="1"/>
</dbReference>
<comment type="caution">
    <text evidence="14">Lacks conserved residue(s) required for the propagation of feature annotation.</text>
</comment>
<feature type="disulfide bond" evidence="14">
    <location>
        <begin position="61"/>
        <end position="94"/>
    </location>
</feature>
<organism evidence="19 20">
    <name type="scientific">Clonostachys rhizophaga</name>
    <dbReference type="NCBI Taxonomy" id="160324"/>
    <lineage>
        <taxon>Eukaryota</taxon>
        <taxon>Fungi</taxon>
        <taxon>Dikarya</taxon>
        <taxon>Ascomycota</taxon>
        <taxon>Pezizomycotina</taxon>
        <taxon>Sordariomycetes</taxon>
        <taxon>Hypocreomycetidae</taxon>
        <taxon>Hypocreales</taxon>
        <taxon>Bionectriaceae</taxon>
        <taxon>Clonostachys</taxon>
    </lineage>
</organism>
<accession>A0A9N9VDT3</accession>
<evidence type="ECO:0000256" key="17">
    <source>
        <dbReference type="SAM" id="SignalP"/>
    </source>
</evidence>
<evidence type="ECO:0000256" key="3">
    <source>
        <dbReference type="ARBA" id="ARBA00004613"/>
    </source>
</evidence>
<evidence type="ECO:0000259" key="18">
    <source>
        <dbReference type="PROSITE" id="PS52012"/>
    </source>
</evidence>
<evidence type="ECO:0000313" key="19">
    <source>
        <dbReference type="EMBL" id="CAH0021482.1"/>
    </source>
</evidence>
<evidence type="ECO:0000256" key="15">
    <source>
        <dbReference type="SAM" id="MobiDB-lite"/>
    </source>
</evidence>
<dbReference type="InterPro" id="IPR052337">
    <property type="entry name" value="SAT4-like"/>
</dbReference>